<dbReference type="Gene3D" id="3.40.50.2000">
    <property type="entry name" value="Glycogen Phosphorylase B"/>
    <property type="match status" value="2"/>
</dbReference>
<evidence type="ECO:0000259" key="2">
    <source>
        <dbReference type="Pfam" id="PF00534"/>
    </source>
</evidence>
<proteinExistence type="predicted"/>
<dbReference type="InterPro" id="IPR001296">
    <property type="entry name" value="Glyco_trans_1"/>
</dbReference>
<comment type="caution">
    <text evidence="3">The sequence shown here is derived from an EMBL/GenBank/DDBJ whole genome shotgun (WGS) entry which is preliminary data.</text>
</comment>
<sequence>MKILINCISLLSGSQGAGGAGKYLYALVVGLARVATVRVLVQPHNFFLFKQISGIQVIPLVDNASSAIHENMSWSDVYLCPLNELLPHYIDSRVPVVSCIHDLQHEIYPHFFKDGFYEARRKYYGYAISRSDAILTMCNHEKSLIEKIYSKKEVYVTYESGYLADEFSHKLDNIINNQNFNVLEDPYIIYPAIPWRHKNHYRLVESLWILKREYPQFDKLKLILTGAQQHDLKSTSLERIIDDLEMQKSVEIRGFVSDIELAILIKNAKFMIFPSLYEGFGIPLVDAMKFGTPVLTTSIASIPEICGNAVAYLNNPFNSKTMAHDIAKLLMDEDKLLHLSDLGKQQGFKYSLQKTAEITFQALEEVVNKHRAKQSLDFISARSATTCNKGITKRLTLLLDFVAQNEVNEQDIQESLNMVSEMFQFHQDTYKFINILPFNSQVPEFDNLVSKTNTTNLYSDITNKSHYLNLFGYIIDAVVATDYMMYCPSITGIQKLDILQAIATLDVCDHLTAVSFSDQVDYPTEVRPFKGAKLLKQFNSWKTRQLDFFSFKIIRVRSQNYNEHLGTFQFLSNFLSYATYVNYPIRKI</sequence>
<dbReference type="CDD" id="cd03809">
    <property type="entry name" value="GT4_MtfB-like"/>
    <property type="match status" value="1"/>
</dbReference>
<dbReference type="Proteomes" id="UP000599391">
    <property type="component" value="Unassembled WGS sequence"/>
</dbReference>
<name>A0A8J7HGU7_9CYAN</name>
<protein>
    <submittedName>
        <fullName evidence="3">Glycosyltransferase family 4 protein</fullName>
    </submittedName>
</protein>
<dbReference type="PANTHER" id="PTHR46401">
    <property type="entry name" value="GLYCOSYLTRANSFERASE WBBK-RELATED"/>
    <property type="match status" value="1"/>
</dbReference>
<keyword evidence="4" id="KW-1185">Reference proteome</keyword>
<gene>
    <name evidence="3" type="ORF">I8751_08350</name>
</gene>
<dbReference type="SUPFAM" id="SSF53756">
    <property type="entry name" value="UDP-Glycosyltransferase/glycogen phosphorylase"/>
    <property type="match status" value="1"/>
</dbReference>
<evidence type="ECO:0000313" key="3">
    <source>
        <dbReference type="EMBL" id="MBH8552385.1"/>
    </source>
</evidence>
<dbReference type="RefSeq" id="WP_214438697.1">
    <property type="nucleotide sequence ID" value="NZ_JAECZB010000013.1"/>
</dbReference>
<dbReference type="PANTHER" id="PTHR46401:SF2">
    <property type="entry name" value="GLYCOSYLTRANSFERASE WBBK-RELATED"/>
    <property type="match status" value="1"/>
</dbReference>
<feature type="domain" description="Glycosyl transferase family 1" evidence="2">
    <location>
        <begin position="179"/>
        <end position="344"/>
    </location>
</feature>
<organism evidence="3 4">
    <name type="scientific">Atlanticothrix silvestris CENA357</name>
    <dbReference type="NCBI Taxonomy" id="1725252"/>
    <lineage>
        <taxon>Bacteria</taxon>
        <taxon>Bacillati</taxon>
        <taxon>Cyanobacteriota</taxon>
        <taxon>Cyanophyceae</taxon>
        <taxon>Nostocales</taxon>
        <taxon>Nodulariaceae</taxon>
        <taxon>Atlanticothrix</taxon>
        <taxon>Atlanticothrix silvestris</taxon>
    </lineage>
</organism>
<keyword evidence="1" id="KW-0808">Transferase</keyword>
<reference evidence="3 4" key="1">
    <citation type="journal article" date="2021" name="Int. J. Syst. Evol. Microbiol.">
        <title>Amazonocrinis nigriterrae gen. nov., sp. nov., Atlanticothrix silvestris gen. nov., sp. nov. and Dendronalium phyllosphericum gen. nov., sp. nov., nostocacean cyanobacteria from Brazilian environments.</title>
        <authorList>
            <person name="Alvarenga D.O."/>
            <person name="Andreote A.P.D."/>
            <person name="Branco L.H.Z."/>
            <person name="Delbaje E."/>
            <person name="Cruz R.B."/>
            <person name="Varani A.M."/>
            <person name="Fiore M.F."/>
        </authorList>
    </citation>
    <scope>NUCLEOTIDE SEQUENCE [LARGE SCALE GENOMIC DNA]</scope>
    <source>
        <strain evidence="3 4">CENA357</strain>
    </source>
</reference>
<dbReference type="EMBL" id="JAECZB010000013">
    <property type="protein sequence ID" value="MBH8552385.1"/>
    <property type="molecule type" value="Genomic_DNA"/>
</dbReference>
<dbReference type="GO" id="GO:0016757">
    <property type="term" value="F:glycosyltransferase activity"/>
    <property type="evidence" value="ECO:0007669"/>
    <property type="project" value="InterPro"/>
</dbReference>
<accession>A0A8J7HGU7</accession>
<evidence type="ECO:0000313" key="4">
    <source>
        <dbReference type="Proteomes" id="UP000599391"/>
    </source>
</evidence>
<dbReference type="Pfam" id="PF00534">
    <property type="entry name" value="Glycos_transf_1"/>
    <property type="match status" value="1"/>
</dbReference>
<evidence type="ECO:0000256" key="1">
    <source>
        <dbReference type="ARBA" id="ARBA00022679"/>
    </source>
</evidence>
<dbReference type="AlphaFoldDB" id="A0A8J7HGU7"/>